<organism evidence="1">
    <name type="scientific">Ophidiomyces ophidiicola</name>
    <dbReference type="NCBI Taxonomy" id="1387563"/>
    <lineage>
        <taxon>Eukaryota</taxon>
        <taxon>Fungi</taxon>
        <taxon>Dikarya</taxon>
        <taxon>Ascomycota</taxon>
        <taxon>Pezizomycotina</taxon>
        <taxon>Eurotiomycetes</taxon>
        <taxon>Eurotiomycetidae</taxon>
        <taxon>Onygenales</taxon>
        <taxon>Onygenaceae</taxon>
        <taxon>Ophidiomyces</taxon>
    </lineage>
</organism>
<sequence>MSSTGSIHSRRQSVKPKPLIPRATTNSTSSRNEGIRRQDNVINNGKKLLGSAKPPFPLGIGVQPLPRKSSLSSKNKAFQLTAGLSPNYSTSGCSDDLSHKNPLRRKAPSIERHVGRTRSRSPSIPLDMPRKPVLQKLTQSHIIAPPSPSAPLDSSQEPSSTYPPPELSRLTTTINTIDLPPPTPNFTSDSSASTRYSDSPGPWSSRTSTPTSLSSYSPGLTHSTKVSTRLRQPSPSLFRSHPPRYHVSGASYPGATPDIPIFPKVPKRSQTEPVRVTESRLPTKISGVSTRSEVPRYETLQEPSIEPTVAETAKQIGRIRGISGKSHELLPAKRSQKPGPVRNPSSVVSSKYPHRPSRAGTEPLQMEPPPVVHSALSSSRTLEHKRHGSVESVTLYKPTRDSISFGNSSANRADSFRKASPQILHPPPSPNNFARPNPRSNISTPSSPPPLKSQSVPKKECKDLRNTKSESKDVGTRRFGFFQKRSKTPLDMPPPEQASKQARRGPVAGTGHEGYGKYSTRGRRTSIGSNSSRARSTSTNGSTSNLSQAHPELDDFLLDRLEPVIITGGTLGRTDSKQSVSDQSIASSTNLSASTHPRRFYTQSSESLVSAERLVLSPEPMNATATFQSDLKGSSSPRVTIEKRRSVRRFGFFDRNSRDGFLSINTDIPKLASPLNSSNTCHTSMSQSDASILTRDNDNLDTKETKKKSQMFGKWNFFQRTHQLRRKEHFTKTDLASVSTLPVTVSQVPTTRVVAHYALLDDDQLDSDSLEDILHNIEESSPTEEEVYEPPTVCIKRQQSVLLPAPPTLPECKAERRPPSPKVFFNKNMSPDTQPAANKSHRPARLRSIGRIPRVTVRDDRQHKPTPQSFSRPFCRADMPSITATSDINIPKADGYFALGSCTEPDRLSFSPLPGPNIQNTPPTRQPFDSEFLIFSPRNNSEASESTSTDSQNSLKAITAVIPPPESQLMEDEIWDEYDDFIDKVLTPPAVEEGSSGRGSFQLATRASRALQAGLNSVTDPKSSCLSECSVATTPISSLPTDSVHLSRSMVISALHSSSIAPSTPSSPNDSCSNDARPSQGTDLAILDDTASHQSHQRSVWNEPENKGPDRQQNTALLDIAERKRLGALAQANLRSGSLMTSRWLSFGRVLFSPAQSHVRTQDQSRILVIDGLGNDDWSFYCALTYPTATVYNLSGLLSQSNCSNPAAWDPPTNHHSVHHSNFENPFPFPKGFFTVAILRFPAAGSEAGLKKMISECRRVLRTGGYLEMSILDVDMVNMGSRTRKTIRTLKERIMTTDPNISLKPTSDNVQRLLGKRGFQNLNRCVVVVPVAGTILRSWDTSSSGRSIIPTSIATPNNSMPSKSASAIPDSDSHKRPFSDDANLSLGDLLSDPSPSASNDENITKIVARVGRWWYTRCYETPVLAEGNLDGSIWADRRVLRECQRHGTGFKLLIAYAQKPSEVNRRTMSV</sequence>
<protein>
    <submittedName>
        <fullName evidence="1">Uncharacterized protein</fullName>
    </submittedName>
</protein>
<evidence type="ECO:0000313" key="1">
    <source>
        <dbReference type="EMBL" id="KAI2383560.1"/>
    </source>
</evidence>
<comment type="caution">
    <text evidence="1">The sequence shown here is derived from an EMBL/GenBank/DDBJ whole genome shotgun (WGS) entry which is preliminary data.</text>
</comment>
<gene>
    <name evidence="1" type="ORF">LOY88_005196</name>
</gene>
<accession>A0ACB8URC7</accession>
<proteinExistence type="predicted"/>
<reference evidence="1" key="1">
    <citation type="journal article" date="2022" name="bioRxiv">
        <title>Population genetic analysis of Ophidiomyces ophidiicola, the causative agent of snake fungal disease, indicates recent introductions to the USA.</title>
        <authorList>
            <person name="Ladner J.T."/>
            <person name="Palmer J.M."/>
            <person name="Ettinger C.L."/>
            <person name="Stajich J.E."/>
            <person name="Farrell T.M."/>
            <person name="Glorioso B.M."/>
            <person name="Lawson B."/>
            <person name="Price S.J."/>
            <person name="Stengle A.G."/>
            <person name="Grear D.A."/>
            <person name="Lorch J.M."/>
        </authorList>
    </citation>
    <scope>NUCLEOTIDE SEQUENCE</scope>
    <source>
        <strain evidence="1">NWHC 24266-5</strain>
    </source>
</reference>
<name>A0ACB8URC7_9EURO</name>
<dbReference type="EMBL" id="JALBCA010000088">
    <property type="protein sequence ID" value="KAI2383560.1"/>
    <property type="molecule type" value="Genomic_DNA"/>
</dbReference>